<proteinExistence type="inferred from homology"/>
<feature type="domain" description="Peripheral subunit-binding (PSBD)" evidence="12">
    <location>
        <begin position="290"/>
        <end position="327"/>
    </location>
</feature>
<dbReference type="FunFam" id="3.30.559.10:FF:000004">
    <property type="entry name" value="Acetyltransferase component of pyruvate dehydrogenase complex"/>
    <property type="match status" value="1"/>
</dbReference>
<dbReference type="PANTHER" id="PTHR43178">
    <property type="entry name" value="DIHYDROLIPOAMIDE ACETYLTRANSFERASE COMPONENT OF PYRUVATE DEHYDROGENASE COMPLEX"/>
    <property type="match status" value="1"/>
</dbReference>
<dbReference type="InterPro" id="IPR036625">
    <property type="entry name" value="E3-bd_dom_sf"/>
</dbReference>
<evidence type="ECO:0000256" key="2">
    <source>
        <dbReference type="ARBA" id="ARBA00011484"/>
    </source>
</evidence>
<dbReference type="InterPro" id="IPR023213">
    <property type="entry name" value="CAT-like_dom_sf"/>
</dbReference>
<comment type="subunit">
    <text evidence="2 9">Forms a 24-polypeptide structural core with octahedral symmetry.</text>
</comment>
<sequence>MSTKEIKVPDIGDAKDVEVIEVLVSEGDSVNKEDSLIVVESDKATMEIPSSGAGKIKELKVKVGDKVSEGTLILIVEESGGSDKDKDDGKDKEKEDEKKPKDEGKKGEDSKDKEKQDKSDKDDDKAEKKKTADSKPKGEGKEETVKVPDIGDAKDVEVIEINVKEGDSVEKDDTLIVVEGEKATMEIPAPFAGTVKSIALKVGDKVSQGSTIGVVKSEADGEEEKSGETDQAKDENQQKSEAKGGARQSDFAAEGRGTVLHAPMPIEPGRDAPVPDYPLQRKGGDGKALHASPAIRRFARELGVNLEKITATGPKGRILKEDVQSFVKFELNRPKPTTSAAGAAPELPTIDYSKWGEIETTSLTRIQKVSSVNLHRNWITIPHVTQHDDADITEMESFRQSLKSEAEKKGIKLTPLVFVMKALVNTLKAFPTFNASLSNDGETLVLKKYWHIGIAVDTPDGLVVPVVKDVDKKSLFELSEELAEISKKARDKKLGVDAMQGSTFTISSLGGIGGTYFTPIVAWPNVAILGLSRNTMKPVWDGKEFKPRLMLPMSLSYDHRVIDGAVGARFITHLGANLNDIRRLLL</sequence>
<dbReference type="OrthoDB" id="9805770at2"/>
<keyword evidence="14" id="KW-1185">Reference proteome</keyword>
<evidence type="ECO:0000259" key="11">
    <source>
        <dbReference type="PROSITE" id="PS50968"/>
    </source>
</evidence>
<comment type="caution">
    <text evidence="13">The sequence shown here is derived from an EMBL/GenBank/DDBJ whole genome shotgun (WGS) entry which is preliminary data.</text>
</comment>
<keyword evidence="5 9" id="KW-0450">Lipoyl</keyword>
<dbReference type="RefSeq" id="WP_133591453.1">
    <property type="nucleotide sequence ID" value="NZ_CP037953.1"/>
</dbReference>
<dbReference type="Gene3D" id="4.10.320.10">
    <property type="entry name" value="E3-binding domain"/>
    <property type="match status" value="1"/>
</dbReference>
<dbReference type="InterPro" id="IPR004167">
    <property type="entry name" value="PSBD"/>
</dbReference>
<feature type="domain" description="Lipoyl-binding" evidence="11">
    <location>
        <begin position="142"/>
        <end position="216"/>
    </location>
</feature>
<evidence type="ECO:0000256" key="10">
    <source>
        <dbReference type="SAM" id="MobiDB-lite"/>
    </source>
</evidence>
<evidence type="ECO:0000256" key="1">
    <source>
        <dbReference type="ARBA" id="ARBA00007317"/>
    </source>
</evidence>
<dbReference type="PROSITE" id="PS00189">
    <property type="entry name" value="LIPOYL"/>
    <property type="match status" value="2"/>
</dbReference>
<dbReference type="FunFam" id="2.40.50.100:FF:000009">
    <property type="entry name" value="Acetyltransferase component of pyruvate dehydrogenase complex"/>
    <property type="match status" value="2"/>
</dbReference>
<protein>
    <recommendedName>
        <fullName evidence="9">Acetyltransferase component of pyruvate dehydrogenase complex</fullName>
        <ecNumber evidence="9">2.3.1.12</ecNumber>
    </recommendedName>
</protein>
<accession>A0A4R6UIL1</accession>
<dbReference type="Pfam" id="PF00198">
    <property type="entry name" value="2-oxoacid_dh"/>
    <property type="match status" value="1"/>
</dbReference>
<evidence type="ECO:0000256" key="5">
    <source>
        <dbReference type="ARBA" id="ARBA00022823"/>
    </source>
</evidence>
<dbReference type="InterPro" id="IPR011053">
    <property type="entry name" value="Single_hybrid_motif"/>
</dbReference>
<dbReference type="PANTHER" id="PTHR43178:SF2">
    <property type="entry name" value="DIHYDROLIPOYLLYSINE-RESIDUE ACETYLTRANSFERASE COMPONENT OF PYRUVATE DEHYDROGENASE COMPLEX"/>
    <property type="match status" value="1"/>
</dbReference>
<feature type="region of interest" description="Disordered" evidence="10">
    <location>
        <begin position="74"/>
        <end position="154"/>
    </location>
</feature>
<dbReference type="InterPro" id="IPR000089">
    <property type="entry name" value="Biotin_lipoyl"/>
</dbReference>
<dbReference type="InterPro" id="IPR006256">
    <property type="entry name" value="AcTrfase_Pyrv_DH_cplx"/>
</dbReference>
<reference evidence="13 14" key="1">
    <citation type="submission" date="2019-03" db="EMBL/GenBank/DDBJ databases">
        <title>Genomic Encyclopedia of Type Strains, Phase IV (KMG-IV): sequencing the most valuable type-strain genomes for metagenomic binning, comparative biology and taxonomic classification.</title>
        <authorList>
            <person name="Goeker M."/>
        </authorList>
    </citation>
    <scope>NUCLEOTIDE SEQUENCE [LARGE SCALE GENOMIC DNA]</scope>
    <source>
        <strain evidence="13 14">DSM 103792</strain>
    </source>
</reference>
<gene>
    <name evidence="13" type="ORF">EV696_1125</name>
</gene>
<dbReference type="GO" id="GO:0005737">
    <property type="term" value="C:cytoplasm"/>
    <property type="evidence" value="ECO:0007669"/>
    <property type="project" value="TreeGrafter"/>
</dbReference>
<keyword evidence="13" id="KW-0670">Pyruvate</keyword>
<dbReference type="SUPFAM" id="SSF52777">
    <property type="entry name" value="CoA-dependent acyltransferases"/>
    <property type="match status" value="1"/>
</dbReference>
<dbReference type="GO" id="GO:0006086">
    <property type="term" value="P:pyruvate decarboxylation to acetyl-CoA"/>
    <property type="evidence" value="ECO:0007669"/>
    <property type="project" value="UniProtKB-UniRule"/>
</dbReference>
<dbReference type="SUPFAM" id="SSF47005">
    <property type="entry name" value="Peripheral subunit-binding domain of 2-oxo acid dehydrogenase complex"/>
    <property type="match status" value="1"/>
</dbReference>
<dbReference type="GO" id="GO:0004742">
    <property type="term" value="F:dihydrolipoyllysine-residue acetyltransferase activity"/>
    <property type="evidence" value="ECO:0007669"/>
    <property type="project" value="UniProtKB-UniRule"/>
</dbReference>
<evidence type="ECO:0000256" key="8">
    <source>
        <dbReference type="ARBA" id="ARBA00048370"/>
    </source>
</evidence>
<feature type="compositionally biased region" description="Basic and acidic residues" evidence="10">
    <location>
        <begin position="224"/>
        <end position="244"/>
    </location>
</feature>
<dbReference type="AlphaFoldDB" id="A0A4R6UIL1"/>
<dbReference type="Gene3D" id="2.40.50.100">
    <property type="match status" value="2"/>
</dbReference>
<evidence type="ECO:0000313" key="13">
    <source>
        <dbReference type="EMBL" id="TDQ46750.1"/>
    </source>
</evidence>
<dbReference type="InterPro" id="IPR003016">
    <property type="entry name" value="2-oxoA_DH_lipoyl-BS"/>
</dbReference>
<keyword evidence="4" id="KW-0677">Repeat</keyword>
<dbReference type="Pfam" id="PF02817">
    <property type="entry name" value="E3_binding"/>
    <property type="match status" value="1"/>
</dbReference>
<comment type="function">
    <text evidence="7">The pyruvate dehydrogenase complex catalyzes the overall conversion of pyruvate to acetyl-CoA and CO(2). It contains multiple copies of three enzymatic components: pyruvate dehydrogenase (E1), dihydrolipoamide acetyltransferase (E2) and lipoamide dehydrogenase (E3).</text>
</comment>
<evidence type="ECO:0000256" key="4">
    <source>
        <dbReference type="ARBA" id="ARBA00022737"/>
    </source>
</evidence>
<feature type="domain" description="Lipoyl-binding" evidence="11">
    <location>
        <begin position="3"/>
        <end position="77"/>
    </location>
</feature>
<dbReference type="PROSITE" id="PS51826">
    <property type="entry name" value="PSBD"/>
    <property type="match status" value="1"/>
</dbReference>
<dbReference type="Proteomes" id="UP000295375">
    <property type="component" value="Unassembled WGS sequence"/>
</dbReference>
<comment type="catalytic activity">
    <reaction evidence="8 9">
        <text>N(6)-[(R)-dihydrolipoyl]-L-lysyl-[protein] + acetyl-CoA = N(6)-[(R)-S(8)-acetyldihydrolipoyl]-L-lysyl-[protein] + CoA</text>
        <dbReference type="Rhea" id="RHEA:17017"/>
        <dbReference type="Rhea" id="RHEA-COMP:10475"/>
        <dbReference type="Rhea" id="RHEA-COMP:10478"/>
        <dbReference type="ChEBI" id="CHEBI:57287"/>
        <dbReference type="ChEBI" id="CHEBI:57288"/>
        <dbReference type="ChEBI" id="CHEBI:83100"/>
        <dbReference type="ChEBI" id="CHEBI:83111"/>
        <dbReference type="EC" id="2.3.1.12"/>
    </reaction>
</comment>
<evidence type="ECO:0000256" key="9">
    <source>
        <dbReference type="RuleBase" id="RU361137"/>
    </source>
</evidence>
<comment type="cofactor">
    <cofactor evidence="9">
        <name>(R)-lipoate</name>
        <dbReference type="ChEBI" id="CHEBI:83088"/>
    </cofactor>
    <text evidence="9">Binds 2 lipoyl cofactors covalently.</text>
</comment>
<dbReference type="SUPFAM" id="SSF51230">
    <property type="entry name" value="Single hybrid motif"/>
    <property type="match status" value="2"/>
</dbReference>
<name>A0A4R6UIL1_9GAMM</name>
<keyword evidence="6 9" id="KW-0012">Acyltransferase</keyword>
<organism evidence="13 14">
    <name type="scientific">Permianibacter aggregans</name>
    <dbReference type="NCBI Taxonomy" id="1510150"/>
    <lineage>
        <taxon>Bacteria</taxon>
        <taxon>Pseudomonadati</taxon>
        <taxon>Pseudomonadota</taxon>
        <taxon>Gammaproteobacteria</taxon>
        <taxon>Pseudomonadales</taxon>
        <taxon>Pseudomonadaceae</taxon>
        <taxon>Permianibacter</taxon>
    </lineage>
</organism>
<feature type="compositionally biased region" description="Basic and acidic residues" evidence="10">
    <location>
        <begin position="81"/>
        <end position="154"/>
    </location>
</feature>
<dbReference type="GO" id="GO:0045254">
    <property type="term" value="C:pyruvate dehydrogenase complex"/>
    <property type="evidence" value="ECO:0007669"/>
    <property type="project" value="UniProtKB-UniRule"/>
</dbReference>
<dbReference type="EMBL" id="SNYM01000012">
    <property type="protein sequence ID" value="TDQ46750.1"/>
    <property type="molecule type" value="Genomic_DNA"/>
</dbReference>
<evidence type="ECO:0000256" key="6">
    <source>
        <dbReference type="ARBA" id="ARBA00023315"/>
    </source>
</evidence>
<dbReference type="GO" id="GO:0031405">
    <property type="term" value="F:lipoic acid binding"/>
    <property type="evidence" value="ECO:0007669"/>
    <property type="project" value="TreeGrafter"/>
</dbReference>
<dbReference type="Pfam" id="PF00364">
    <property type="entry name" value="Biotin_lipoyl"/>
    <property type="match status" value="2"/>
</dbReference>
<keyword evidence="3 9" id="KW-0808">Transferase</keyword>
<dbReference type="PROSITE" id="PS50968">
    <property type="entry name" value="BIOTINYL_LIPOYL"/>
    <property type="match status" value="2"/>
</dbReference>
<evidence type="ECO:0000259" key="12">
    <source>
        <dbReference type="PROSITE" id="PS51826"/>
    </source>
</evidence>
<feature type="region of interest" description="Disordered" evidence="10">
    <location>
        <begin position="207"/>
        <end position="251"/>
    </location>
</feature>
<dbReference type="Gene3D" id="3.30.559.10">
    <property type="entry name" value="Chloramphenicol acetyltransferase-like domain"/>
    <property type="match status" value="1"/>
</dbReference>
<dbReference type="InterPro" id="IPR001078">
    <property type="entry name" value="2-oxoacid_DH_actylTfrase"/>
</dbReference>
<dbReference type="EC" id="2.3.1.12" evidence="9"/>
<evidence type="ECO:0000313" key="14">
    <source>
        <dbReference type="Proteomes" id="UP000295375"/>
    </source>
</evidence>
<dbReference type="CDD" id="cd06849">
    <property type="entry name" value="lipoyl_domain"/>
    <property type="match status" value="2"/>
</dbReference>
<evidence type="ECO:0000256" key="7">
    <source>
        <dbReference type="ARBA" id="ARBA00025211"/>
    </source>
</evidence>
<dbReference type="NCBIfam" id="TIGR01348">
    <property type="entry name" value="PDHac_trf_long"/>
    <property type="match status" value="1"/>
</dbReference>
<comment type="similarity">
    <text evidence="1 9">Belongs to the 2-oxoacid dehydrogenase family.</text>
</comment>
<dbReference type="InterPro" id="IPR050743">
    <property type="entry name" value="2-oxoacid_DH_E2_comp"/>
</dbReference>
<evidence type="ECO:0000256" key="3">
    <source>
        <dbReference type="ARBA" id="ARBA00022679"/>
    </source>
</evidence>